<sequence length="60" mass="6472">MGEIPGADLYYLKSILHNWNDEAARVRGGSGELLVRVAVWPGEGADPQCVIESCLVESEA</sequence>
<name>A0ACD1G1M6_9EURO</name>
<protein>
    <submittedName>
        <fullName evidence="1">Uncharacterized protein</fullName>
    </submittedName>
</protein>
<dbReference type="Proteomes" id="UP000249057">
    <property type="component" value="Unassembled WGS sequence"/>
</dbReference>
<keyword evidence="2" id="KW-1185">Reference proteome</keyword>
<reference evidence="1" key="1">
    <citation type="submission" date="2018-02" db="EMBL/GenBank/DDBJ databases">
        <title>The genomes of Aspergillus section Nigri reveals drivers in fungal speciation.</title>
        <authorList>
            <consortium name="DOE Joint Genome Institute"/>
            <person name="Vesth T.C."/>
            <person name="Nybo J."/>
            <person name="Theobald S."/>
            <person name="Brandl J."/>
            <person name="Frisvad J.C."/>
            <person name="Nielsen K.F."/>
            <person name="Lyhne E.K."/>
            <person name="Kogle M.E."/>
            <person name="Kuo A."/>
            <person name="Riley R."/>
            <person name="Clum A."/>
            <person name="Nolan M."/>
            <person name="Lipzen A."/>
            <person name="Salamov A."/>
            <person name="Henrissat B."/>
            <person name="Wiebenga A."/>
            <person name="De vries R.P."/>
            <person name="Grigoriev I.V."/>
            <person name="Mortensen U.H."/>
            <person name="Andersen M.R."/>
            <person name="Baker S.E."/>
        </authorList>
    </citation>
    <scope>NUCLEOTIDE SEQUENCE</scope>
    <source>
        <strain evidence="1">CBS 621.78</strain>
    </source>
</reference>
<proteinExistence type="predicted"/>
<gene>
    <name evidence="1" type="ORF">BO95DRAFT_445345</name>
</gene>
<dbReference type="EMBL" id="KZ825365">
    <property type="protein sequence ID" value="RAH43168.1"/>
    <property type="molecule type" value="Genomic_DNA"/>
</dbReference>
<accession>A0ACD1G1M6</accession>
<organism evidence="1 2">
    <name type="scientific">Aspergillus brunneoviolaceus CBS 621.78</name>
    <dbReference type="NCBI Taxonomy" id="1450534"/>
    <lineage>
        <taxon>Eukaryota</taxon>
        <taxon>Fungi</taxon>
        <taxon>Dikarya</taxon>
        <taxon>Ascomycota</taxon>
        <taxon>Pezizomycotina</taxon>
        <taxon>Eurotiomycetes</taxon>
        <taxon>Eurotiomycetidae</taxon>
        <taxon>Eurotiales</taxon>
        <taxon>Aspergillaceae</taxon>
        <taxon>Aspergillus</taxon>
        <taxon>Aspergillus subgen. Circumdati</taxon>
    </lineage>
</organism>
<evidence type="ECO:0000313" key="1">
    <source>
        <dbReference type="EMBL" id="RAH43168.1"/>
    </source>
</evidence>
<evidence type="ECO:0000313" key="2">
    <source>
        <dbReference type="Proteomes" id="UP000249057"/>
    </source>
</evidence>